<dbReference type="InterPro" id="IPR023574">
    <property type="entry name" value="Ribosomal_uL4_dom_sf"/>
</dbReference>
<dbReference type="GO" id="GO:0019843">
    <property type="term" value="F:rRNA binding"/>
    <property type="evidence" value="ECO:0007669"/>
    <property type="project" value="UniProtKB-KW"/>
</dbReference>
<dbReference type="InterPro" id="IPR013005">
    <property type="entry name" value="Ribosomal_uL4-like"/>
</dbReference>
<name>A0A6J6Q1M2_9ZZZZ</name>
<dbReference type="FunFam" id="3.40.1370.10:FF:000004">
    <property type="entry name" value="50S ribosomal protein L4"/>
    <property type="match status" value="1"/>
</dbReference>
<evidence type="ECO:0000256" key="5">
    <source>
        <dbReference type="ARBA" id="ARBA00023274"/>
    </source>
</evidence>
<evidence type="ECO:0000256" key="2">
    <source>
        <dbReference type="ARBA" id="ARBA00022730"/>
    </source>
</evidence>
<keyword evidence="3" id="KW-0694">RNA-binding</keyword>
<keyword evidence="2" id="KW-0699">rRNA-binding</keyword>
<proteinExistence type="inferred from homology"/>
<evidence type="ECO:0000256" key="3">
    <source>
        <dbReference type="ARBA" id="ARBA00022884"/>
    </source>
</evidence>
<dbReference type="GO" id="GO:0005840">
    <property type="term" value="C:ribosome"/>
    <property type="evidence" value="ECO:0007669"/>
    <property type="project" value="UniProtKB-KW"/>
</dbReference>
<evidence type="ECO:0000313" key="8">
    <source>
        <dbReference type="EMBL" id="CAB4702975.1"/>
    </source>
</evidence>
<protein>
    <recommendedName>
        <fullName evidence="6">50S ribosomal protein L4</fullName>
    </recommendedName>
</protein>
<evidence type="ECO:0000256" key="6">
    <source>
        <dbReference type="ARBA" id="ARBA00035462"/>
    </source>
</evidence>
<dbReference type="GO" id="GO:1990904">
    <property type="term" value="C:ribonucleoprotein complex"/>
    <property type="evidence" value="ECO:0007669"/>
    <property type="project" value="UniProtKB-KW"/>
</dbReference>
<dbReference type="PANTHER" id="PTHR10746:SF6">
    <property type="entry name" value="LARGE RIBOSOMAL SUBUNIT PROTEIN UL4M"/>
    <property type="match status" value="1"/>
</dbReference>
<dbReference type="Gene3D" id="3.40.1370.10">
    <property type="match status" value="1"/>
</dbReference>
<evidence type="ECO:0000256" key="1">
    <source>
        <dbReference type="ARBA" id="ARBA00010528"/>
    </source>
</evidence>
<keyword evidence="5" id="KW-0687">Ribonucleoprotein</keyword>
<dbReference type="GO" id="GO:0003735">
    <property type="term" value="F:structural constituent of ribosome"/>
    <property type="evidence" value="ECO:0007669"/>
    <property type="project" value="InterPro"/>
</dbReference>
<dbReference type="SUPFAM" id="SSF52166">
    <property type="entry name" value="Ribosomal protein L4"/>
    <property type="match status" value="1"/>
</dbReference>
<keyword evidence="4" id="KW-0689">Ribosomal protein</keyword>
<evidence type="ECO:0000256" key="4">
    <source>
        <dbReference type="ARBA" id="ARBA00022980"/>
    </source>
</evidence>
<dbReference type="NCBIfam" id="TIGR03953">
    <property type="entry name" value="rplD_bact"/>
    <property type="match status" value="1"/>
</dbReference>
<gene>
    <name evidence="8" type="ORF">UFOPK2582_01038</name>
</gene>
<comment type="similarity">
    <text evidence="1">Belongs to the universal ribosomal protein uL4 family.</text>
</comment>
<dbReference type="InterPro" id="IPR002136">
    <property type="entry name" value="Ribosomal_uL4"/>
</dbReference>
<accession>A0A6J6Q1M2</accession>
<dbReference type="HAMAP" id="MF_01328_B">
    <property type="entry name" value="Ribosomal_uL4_B"/>
    <property type="match status" value="1"/>
</dbReference>
<dbReference type="EMBL" id="CAEZXS010000118">
    <property type="protein sequence ID" value="CAB4702975.1"/>
    <property type="molecule type" value="Genomic_DNA"/>
</dbReference>
<dbReference type="Pfam" id="PF00573">
    <property type="entry name" value="Ribosomal_L4"/>
    <property type="match status" value="1"/>
</dbReference>
<dbReference type="AlphaFoldDB" id="A0A6J6Q1M2"/>
<dbReference type="GO" id="GO:0006412">
    <property type="term" value="P:translation"/>
    <property type="evidence" value="ECO:0007669"/>
    <property type="project" value="InterPro"/>
</dbReference>
<sequence>MPTVTLRSRTGKDEGKVALEDEIFGIEPNVAVMHQVVVAQLAAKRSGTQSTKTRAEVSGGGAKPFKQKGTGRARAGSIRAPQWRGGGVALGPKPRKYDQKTPKKMKRLALRSALSDRAAEDKVVVVSGWDFDAPKTKDAQAALLSLGVIGRSLLVIDATDKVAHQSFRNLPGVHIVTPGELNTYDVLVSDYVVFTSATLPISAAPSNEASAASSTSSNEDSE</sequence>
<organism evidence="8">
    <name type="scientific">freshwater metagenome</name>
    <dbReference type="NCBI Taxonomy" id="449393"/>
    <lineage>
        <taxon>unclassified sequences</taxon>
        <taxon>metagenomes</taxon>
        <taxon>ecological metagenomes</taxon>
    </lineage>
</organism>
<reference evidence="8" key="1">
    <citation type="submission" date="2020-05" db="EMBL/GenBank/DDBJ databases">
        <authorList>
            <person name="Chiriac C."/>
            <person name="Salcher M."/>
            <person name="Ghai R."/>
            <person name="Kavagutti S V."/>
        </authorList>
    </citation>
    <scope>NUCLEOTIDE SEQUENCE</scope>
</reference>
<evidence type="ECO:0000256" key="7">
    <source>
        <dbReference type="SAM" id="MobiDB-lite"/>
    </source>
</evidence>
<feature type="region of interest" description="Disordered" evidence="7">
    <location>
        <begin position="46"/>
        <end position="102"/>
    </location>
</feature>
<dbReference type="PANTHER" id="PTHR10746">
    <property type="entry name" value="50S RIBOSOMAL PROTEIN L4"/>
    <property type="match status" value="1"/>
</dbReference>